<accession>A0A3A1WI34</accession>
<dbReference type="SUPFAM" id="SSF50129">
    <property type="entry name" value="GroES-like"/>
    <property type="match status" value="1"/>
</dbReference>
<keyword evidence="5" id="KW-1185">Reference proteome</keyword>
<dbReference type="Pfam" id="PF13602">
    <property type="entry name" value="ADH_zinc_N_2"/>
    <property type="match status" value="1"/>
</dbReference>
<evidence type="ECO:0000259" key="3">
    <source>
        <dbReference type="SMART" id="SM00829"/>
    </source>
</evidence>
<reference evidence="5" key="1">
    <citation type="submission" date="2018-09" db="EMBL/GenBank/DDBJ databases">
        <authorList>
            <person name="Tuo L."/>
        </authorList>
    </citation>
    <scope>NUCLEOTIDE SEQUENCE [LARGE SCALE GENOMIC DNA]</scope>
    <source>
        <strain evidence="5">M2BS4Y-1</strain>
    </source>
</reference>
<keyword evidence="1" id="KW-0521">NADP</keyword>
<dbReference type="PANTHER" id="PTHR48106">
    <property type="entry name" value="QUINONE OXIDOREDUCTASE PIG3-RELATED"/>
    <property type="match status" value="1"/>
</dbReference>
<comment type="caution">
    <text evidence="4">The sequence shown here is derived from an EMBL/GenBank/DDBJ whole genome shotgun (WGS) entry which is preliminary data.</text>
</comment>
<dbReference type="GO" id="GO:0016651">
    <property type="term" value="F:oxidoreductase activity, acting on NAD(P)H"/>
    <property type="evidence" value="ECO:0007669"/>
    <property type="project" value="TreeGrafter"/>
</dbReference>
<dbReference type="InterPro" id="IPR011032">
    <property type="entry name" value="GroES-like_sf"/>
</dbReference>
<dbReference type="EMBL" id="QYRN01000009">
    <property type="protein sequence ID" value="RIX98851.1"/>
    <property type="molecule type" value="Genomic_DNA"/>
</dbReference>
<dbReference type="GO" id="GO:0070402">
    <property type="term" value="F:NADPH binding"/>
    <property type="evidence" value="ECO:0007669"/>
    <property type="project" value="TreeGrafter"/>
</dbReference>
<dbReference type="Pfam" id="PF08240">
    <property type="entry name" value="ADH_N"/>
    <property type="match status" value="1"/>
</dbReference>
<feature type="domain" description="Enoyl reductase (ER)" evidence="3">
    <location>
        <begin position="10"/>
        <end position="320"/>
    </location>
</feature>
<dbReference type="InterPro" id="IPR036291">
    <property type="entry name" value="NAD(P)-bd_dom_sf"/>
</dbReference>
<gene>
    <name evidence="4" type="ORF">D3218_16120</name>
</gene>
<dbReference type="OrthoDB" id="9785812at2"/>
<name>A0A3A1WI34_9HYPH</name>
<evidence type="ECO:0000313" key="4">
    <source>
        <dbReference type="EMBL" id="RIX98851.1"/>
    </source>
</evidence>
<organism evidence="4 5">
    <name type="scientific">Aureimonas flava</name>
    <dbReference type="NCBI Taxonomy" id="2320271"/>
    <lineage>
        <taxon>Bacteria</taxon>
        <taxon>Pseudomonadati</taxon>
        <taxon>Pseudomonadota</taxon>
        <taxon>Alphaproteobacteria</taxon>
        <taxon>Hyphomicrobiales</taxon>
        <taxon>Aurantimonadaceae</taxon>
        <taxon>Aureimonas</taxon>
    </lineage>
</organism>
<dbReference type="Proteomes" id="UP000265750">
    <property type="component" value="Unassembled WGS sequence"/>
</dbReference>
<sequence length="322" mass="34239">MKAAIVRAPGGPEVLELVDLPVPEASVGEVLIRVGAFGLNRSELFTRQGHSPNVRFPRVLGIEATGTVVSAPGGEFELGQTVATVMGGMGRDFDGGYSEYVKVPVRQVQALRTDLPWEKLGALPEMLQTAWGSLSVSLRLQAGDRLLIRGGTTSVGLAAASIARSLGATVYATTRRADREGLLRAHGAHHVLVDDGSIASRLREVCPEGVDKVLELVGTTTLVDSLACAAQHGVVCMAGMVGDRWTFDQFEPMAAIPTSVALTTYSGGVEEFMQMPLQQLVDDVQAGTLPVRIGRTFRLAEIEEAHRCMETNQAGGKIVILP</sequence>
<evidence type="ECO:0000256" key="1">
    <source>
        <dbReference type="ARBA" id="ARBA00022857"/>
    </source>
</evidence>
<dbReference type="AlphaFoldDB" id="A0A3A1WI34"/>
<dbReference type="SMART" id="SM00829">
    <property type="entry name" value="PKS_ER"/>
    <property type="match status" value="1"/>
</dbReference>
<dbReference type="CDD" id="cd08243">
    <property type="entry name" value="quinone_oxidoreductase_like_1"/>
    <property type="match status" value="1"/>
</dbReference>
<evidence type="ECO:0000313" key="5">
    <source>
        <dbReference type="Proteomes" id="UP000265750"/>
    </source>
</evidence>
<proteinExistence type="predicted"/>
<dbReference type="InterPro" id="IPR020843">
    <property type="entry name" value="ER"/>
</dbReference>
<dbReference type="PANTHER" id="PTHR48106:SF18">
    <property type="entry name" value="QUINONE OXIDOREDUCTASE PIG3"/>
    <property type="match status" value="1"/>
</dbReference>
<dbReference type="Gene3D" id="3.40.50.720">
    <property type="entry name" value="NAD(P)-binding Rossmann-like Domain"/>
    <property type="match status" value="1"/>
</dbReference>
<dbReference type="Gene3D" id="3.90.180.10">
    <property type="entry name" value="Medium-chain alcohol dehydrogenases, catalytic domain"/>
    <property type="match status" value="1"/>
</dbReference>
<dbReference type="InterPro" id="IPR013154">
    <property type="entry name" value="ADH-like_N"/>
</dbReference>
<protein>
    <submittedName>
        <fullName evidence="4">NADPH:quinone reductase</fullName>
    </submittedName>
</protein>
<dbReference type="SUPFAM" id="SSF51735">
    <property type="entry name" value="NAD(P)-binding Rossmann-fold domains"/>
    <property type="match status" value="1"/>
</dbReference>
<evidence type="ECO:0000256" key="2">
    <source>
        <dbReference type="ARBA" id="ARBA00023002"/>
    </source>
</evidence>
<keyword evidence="2" id="KW-0560">Oxidoreductase</keyword>